<feature type="compositionally biased region" description="Low complexity" evidence="1">
    <location>
        <begin position="26"/>
        <end position="43"/>
    </location>
</feature>
<reference evidence="2 3" key="1">
    <citation type="submission" date="2019-05" db="EMBL/GenBank/DDBJ databases">
        <title>Another draft genome of Portunus trituberculatus and its Hox gene families provides insights of decapod evolution.</title>
        <authorList>
            <person name="Jeong J.-H."/>
            <person name="Song I."/>
            <person name="Kim S."/>
            <person name="Choi T."/>
            <person name="Kim D."/>
            <person name="Ryu S."/>
            <person name="Kim W."/>
        </authorList>
    </citation>
    <scope>NUCLEOTIDE SEQUENCE [LARGE SCALE GENOMIC DNA]</scope>
    <source>
        <tissue evidence="2">Muscle</tissue>
    </source>
</reference>
<evidence type="ECO:0000256" key="1">
    <source>
        <dbReference type="SAM" id="MobiDB-lite"/>
    </source>
</evidence>
<evidence type="ECO:0000313" key="2">
    <source>
        <dbReference type="EMBL" id="MPC69761.1"/>
    </source>
</evidence>
<gene>
    <name evidence="2" type="ORF">E2C01_063992</name>
</gene>
<proteinExistence type="predicted"/>
<sequence length="70" mass="7590">MEEDEKCREHPHLDSVIAAVSTFYMSSSSSSSSSSLCSSSYPSPDAPSPMTDTADNQPLLLDKPRRRDGP</sequence>
<evidence type="ECO:0000313" key="3">
    <source>
        <dbReference type="Proteomes" id="UP000324222"/>
    </source>
</evidence>
<dbReference type="Proteomes" id="UP000324222">
    <property type="component" value="Unassembled WGS sequence"/>
</dbReference>
<organism evidence="2 3">
    <name type="scientific">Portunus trituberculatus</name>
    <name type="common">Swimming crab</name>
    <name type="synonym">Neptunus trituberculatus</name>
    <dbReference type="NCBI Taxonomy" id="210409"/>
    <lineage>
        <taxon>Eukaryota</taxon>
        <taxon>Metazoa</taxon>
        <taxon>Ecdysozoa</taxon>
        <taxon>Arthropoda</taxon>
        <taxon>Crustacea</taxon>
        <taxon>Multicrustacea</taxon>
        <taxon>Malacostraca</taxon>
        <taxon>Eumalacostraca</taxon>
        <taxon>Eucarida</taxon>
        <taxon>Decapoda</taxon>
        <taxon>Pleocyemata</taxon>
        <taxon>Brachyura</taxon>
        <taxon>Eubrachyura</taxon>
        <taxon>Portunoidea</taxon>
        <taxon>Portunidae</taxon>
        <taxon>Portuninae</taxon>
        <taxon>Portunus</taxon>
    </lineage>
</organism>
<name>A0A5B7HAL1_PORTR</name>
<feature type="region of interest" description="Disordered" evidence="1">
    <location>
        <begin position="26"/>
        <end position="70"/>
    </location>
</feature>
<comment type="caution">
    <text evidence="2">The sequence shown here is derived from an EMBL/GenBank/DDBJ whole genome shotgun (WGS) entry which is preliminary data.</text>
</comment>
<protein>
    <submittedName>
        <fullName evidence="2">Uncharacterized protein</fullName>
    </submittedName>
</protein>
<keyword evidence="3" id="KW-1185">Reference proteome</keyword>
<dbReference type="EMBL" id="VSRR010029951">
    <property type="protein sequence ID" value="MPC69761.1"/>
    <property type="molecule type" value="Genomic_DNA"/>
</dbReference>
<accession>A0A5B7HAL1</accession>
<dbReference type="AlphaFoldDB" id="A0A5B7HAL1"/>